<gene>
    <name evidence="2" type="ORF">WQE_28564</name>
</gene>
<reference evidence="2 3" key="1">
    <citation type="journal article" date="2012" name="J. Bacteriol.">
        <title>Draft Genome Sequence of the Soil Bacterium Burkholderia terrae Strain BS001, Which Interacts with Fungal Surface Structures.</title>
        <authorList>
            <person name="Nazir R."/>
            <person name="Hansen M.A."/>
            <person name="Sorensen S."/>
            <person name="van Elsas J.D."/>
        </authorList>
    </citation>
    <scope>NUCLEOTIDE SEQUENCE [LARGE SCALE GENOMIC DNA]</scope>
    <source>
        <strain evidence="2 3">BS001</strain>
    </source>
</reference>
<accession>A0ABN0FFP5</accession>
<comment type="caution">
    <text evidence="2">The sequence shown here is derived from an EMBL/GenBank/DDBJ whole genome shotgun (WGS) entry which is preliminary data.</text>
</comment>
<comment type="similarity">
    <text evidence="1">Belongs to the phD/YefM antitoxin family.</text>
</comment>
<evidence type="ECO:0000256" key="1">
    <source>
        <dbReference type="ARBA" id="ARBA00009981"/>
    </source>
</evidence>
<dbReference type="SUPFAM" id="SSF143120">
    <property type="entry name" value="YefM-like"/>
    <property type="match status" value="1"/>
</dbReference>
<organism evidence="2 3">
    <name type="scientific">Paraburkholderia hospita</name>
    <dbReference type="NCBI Taxonomy" id="169430"/>
    <lineage>
        <taxon>Bacteria</taxon>
        <taxon>Pseudomonadati</taxon>
        <taxon>Pseudomonadota</taxon>
        <taxon>Betaproteobacteria</taxon>
        <taxon>Burkholderiales</taxon>
        <taxon>Burkholderiaceae</taxon>
        <taxon>Paraburkholderia</taxon>
    </lineage>
</organism>
<protein>
    <recommendedName>
        <fullName evidence="4">Prevent-host-death family protein</fullName>
    </recommendedName>
</protein>
<dbReference type="EMBL" id="AKAU01000150">
    <property type="protein sequence ID" value="EIM97512.1"/>
    <property type="molecule type" value="Genomic_DNA"/>
</dbReference>
<evidence type="ECO:0000313" key="2">
    <source>
        <dbReference type="EMBL" id="EIM97512.1"/>
    </source>
</evidence>
<evidence type="ECO:0008006" key="4">
    <source>
        <dbReference type="Google" id="ProtNLM"/>
    </source>
</evidence>
<evidence type="ECO:0000313" key="3">
    <source>
        <dbReference type="Proteomes" id="UP000004980"/>
    </source>
</evidence>
<dbReference type="InterPro" id="IPR036165">
    <property type="entry name" value="YefM-like_sf"/>
</dbReference>
<keyword evidence="3" id="KW-1185">Reference proteome</keyword>
<proteinExistence type="inferred from homology"/>
<name>A0ABN0FFP5_9BURK</name>
<sequence length="80" mass="8714">MPDELVESVAESNGVVVIATDGEPKAVLQGIHSFHSLHRAVDMLETLATESADCLGPRRAEIDQVLAELRGEQRVHRPQS</sequence>
<dbReference type="Proteomes" id="UP000004980">
    <property type="component" value="Unassembled WGS sequence"/>
</dbReference>